<keyword evidence="2" id="KW-1185">Reference proteome</keyword>
<gene>
    <name evidence="1" type="ORF">ACFFSA_02965</name>
</gene>
<dbReference type="Proteomes" id="UP001589532">
    <property type="component" value="Unassembled WGS sequence"/>
</dbReference>
<organism evidence="1 2">
    <name type="scientific">Nonomuraea helvata</name>
    <dbReference type="NCBI Taxonomy" id="37484"/>
    <lineage>
        <taxon>Bacteria</taxon>
        <taxon>Bacillati</taxon>
        <taxon>Actinomycetota</taxon>
        <taxon>Actinomycetes</taxon>
        <taxon>Streptosporangiales</taxon>
        <taxon>Streptosporangiaceae</taxon>
        <taxon>Nonomuraea</taxon>
    </lineage>
</organism>
<reference evidence="1 2" key="1">
    <citation type="submission" date="2024-09" db="EMBL/GenBank/DDBJ databases">
        <authorList>
            <person name="Sun Q."/>
            <person name="Mori K."/>
        </authorList>
    </citation>
    <scope>NUCLEOTIDE SEQUENCE [LARGE SCALE GENOMIC DNA]</scope>
    <source>
        <strain evidence="1 2">JCM 3143</strain>
    </source>
</reference>
<accession>A0ABV5RRI2</accession>
<evidence type="ECO:0000313" key="2">
    <source>
        <dbReference type="Proteomes" id="UP001589532"/>
    </source>
</evidence>
<dbReference type="RefSeq" id="WP_345001972.1">
    <property type="nucleotide sequence ID" value="NZ_BAAAXV010000009.1"/>
</dbReference>
<name>A0ABV5RRI2_9ACTN</name>
<sequence>MRRVKIIIEIPAWVIHLAWAAVATAAAVVLAKSGATIGFAIGSK</sequence>
<proteinExistence type="predicted"/>
<comment type="caution">
    <text evidence="1">The sequence shown here is derived from an EMBL/GenBank/DDBJ whole genome shotgun (WGS) entry which is preliminary data.</text>
</comment>
<protein>
    <submittedName>
        <fullName evidence="1">Uncharacterized protein</fullName>
    </submittedName>
</protein>
<evidence type="ECO:0000313" key="1">
    <source>
        <dbReference type="EMBL" id="MFB9622030.1"/>
    </source>
</evidence>
<dbReference type="EMBL" id="JBHMBW010000002">
    <property type="protein sequence ID" value="MFB9622030.1"/>
    <property type="molecule type" value="Genomic_DNA"/>
</dbReference>